<evidence type="ECO:0000313" key="1">
    <source>
        <dbReference type="EMBL" id="CAI9553340.1"/>
    </source>
</evidence>
<dbReference type="EMBL" id="CATNWA010007097">
    <property type="protein sequence ID" value="CAI9553340.1"/>
    <property type="molecule type" value="Genomic_DNA"/>
</dbReference>
<gene>
    <name evidence="1" type="ORF">SPARVUS_LOCUS4026982</name>
</gene>
<evidence type="ECO:0000313" key="2">
    <source>
        <dbReference type="Proteomes" id="UP001162483"/>
    </source>
</evidence>
<reference evidence="1" key="1">
    <citation type="submission" date="2023-05" db="EMBL/GenBank/DDBJ databases">
        <authorList>
            <person name="Stuckert A."/>
        </authorList>
    </citation>
    <scope>NUCLEOTIDE SEQUENCE</scope>
</reference>
<protein>
    <submittedName>
        <fullName evidence="1">Uncharacterized protein</fullName>
    </submittedName>
</protein>
<dbReference type="Proteomes" id="UP001162483">
    <property type="component" value="Unassembled WGS sequence"/>
</dbReference>
<feature type="non-terminal residue" evidence="1">
    <location>
        <position position="69"/>
    </location>
</feature>
<sequence length="69" mass="7710">MIRDYRGYSDTVLRALGRKGLTFGAIKGLTVCCFNRETCCTEKYTAACPGRQERDLCCLHTDLPPVSFS</sequence>
<name>A0ABN9C011_9NEOB</name>
<comment type="caution">
    <text evidence="1">The sequence shown here is derived from an EMBL/GenBank/DDBJ whole genome shotgun (WGS) entry which is preliminary data.</text>
</comment>
<keyword evidence="2" id="KW-1185">Reference proteome</keyword>
<organism evidence="1 2">
    <name type="scientific">Staurois parvus</name>
    <dbReference type="NCBI Taxonomy" id="386267"/>
    <lineage>
        <taxon>Eukaryota</taxon>
        <taxon>Metazoa</taxon>
        <taxon>Chordata</taxon>
        <taxon>Craniata</taxon>
        <taxon>Vertebrata</taxon>
        <taxon>Euteleostomi</taxon>
        <taxon>Amphibia</taxon>
        <taxon>Batrachia</taxon>
        <taxon>Anura</taxon>
        <taxon>Neobatrachia</taxon>
        <taxon>Ranoidea</taxon>
        <taxon>Ranidae</taxon>
        <taxon>Staurois</taxon>
    </lineage>
</organism>
<proteinExistence type="predicted"/>
<accession>A0ABN9C011</accession>